<gene>
    <name evidence="9" type="ordered locus">Desal_3485</name>
</gene>
<dbReference type="GO" id="GO:0046872">
    <property type="term" value="F:metal ion binding"/>
    <property type="evidence" value="ECO:0007669"/>
    <property type="project" value="UniProtKB-KW"/>
</dbReference>
<comment type="similarity">
    <text evidence="7">Belongs to the radical SAM superfamily. Anaerobic sulfatase-maturating enzyme family.</text>
</comment>
<dbReference type="PROSITE" id="PS51918">
    <property type="entry name" value="RADICAL_SAM"/>
    <property type="match status" value="1"/>
</dbReference>
<evidence type="ECO:0000256" key="7">
    <source>
        <dbReference type="ARBA" id="ARBA00023601"/>
    </source>
</evidence>
<dbReference type="PANTHER" id="PTHR43273:SF3">
    <property type="entry name" value="ANAEROBIC SULFATASE-MATURATING ENZYME HOMOLOG ASLB-RELATED"/>
    <property type="match status" value="1"/>
</dbReference>
<dbReference type="InterPro" id="IPR023867">
    <property type="entry name" value="Sulphatase_maturase_rSAM"/>
</dbReference>
<evidence type="ECO:0000313" key="9">
    <source>
        <dbReference type="EMBL" id="ACS81533.1"/>
    </source>
</evidence>
<dbReference type="GO" id="GO:0016491">
    <property type="term" value="F:oxidoreductase activity"/>
    <property type="evidence" value="ECO:0007669"/>
    <property type="project" value="InterPro"/>
</dbReference>
<dbReference type="CDD" id="cd01335">
    <property type="entry name" value="Radical_SAM"/>
    <property type="match status" value="1"/>
</dbReference>
<dbReference type="Pfam" id="PF04055">
    <property type="entry name" value="Radical_SAM"/>
    <property type="match status" value="1"/>
</dbReference>
<dbReference type="STRING" id="526222.Desal_3485"/>
<keyword evidence="5" id="KW-0408">Iron</keyword>
<dbReference type="SFLD" id="SFLDG01387">
    <property type="entry name" value="BtrN-like_SPASM_domain_contain"/>
    <property type="match status" value="1"/>
</dbReference>
<dbReference type="SFLD" id="SFLDG01067">
    <property type="entry name" value="SPASM/twitch_domain_containing"/>
    <property type="match status" value="1"/>
</dbReference>
<dbReference type="InterPro" id="IPR058240">
    <property type="entry name" value="rSAM_sf"/>
</dbReference>
<sequence length="298" mass="33193">MLYAELITMFNLEFNSSCNLRCKWCALDHGKERKIMPREVLEKVMQELGSGVFKNLRRIDLHNGGETLLHPDLPGMLSVIRRHRPSIPSSVTIGLLTNGMLLTPKVSEQICRSRAVTQVRFSIDGGSPAAFESIRKGAKWEVVRRNVEAFMEINRRAKEPVQTEIICMIPAEGLPDGGMAPEFAALLQLADKVSVRNPHNWDGSVDLGVDDSGYQVIAEQRVGEVCFLLQKNLVVLPEGKVTVCCNDLNERGVFGSVLESTLEELAAHPTRLEMIRAFKEGRKDELELCKGCTGFYAP</sequence>
<keyword evidence="2" id="KW-0004">4Fe-4S</keyword>
<accession>C6BSS7</accession>
<organism evidence="9 10">
    <name type="scientific">Maridesulfovibrio salexigens (strain ATCC 14822 / DSM 2638 / NCIMB 8403 / VKM B-1763)</name>
    <name type="common">Desulfovibrio salexigens</name>
    <dbReference type="NCBI Taxonomy" id="526222"/>
    <lineage>
        <taxon>Bacteria</taxon>
        <taxon>Pseudomonadati</taxon>
        <taxon>Thermodesulfobacteriota</taxon>
        <taxon>Desulfovibrionia</taxon>
        <taxon>Desulfovibrionales</taxon>
        <taxon>Desulfovibrionaceae</taxon>
        <taxon>Maridesulfovibrio</taxon>
    </lineage>
</organism>
<dbReference type="KEGG" id="dsa:Desal_3485"/>
<dbReference type="GO" id="GO:0051536">
    <property type="term" value="F:iron-sulfur cluster binding"/>
    <property type="evidence" value="ECO:0007669"/>
    <property type="project" value="UniProtKB-KW"/>
</dbReference>
<dbReference type="EMBL" id="CP001649">
    <property type="protein sequence ID" value="ACS81533.1"/>
    <property type="molecule type" value="Genomic_DNA"/>
</dbReference>
<dbReference type="AlphaFoldDB" id="C6BSS7"/>
<evidence type="ECO:0000256" key="1">
    <source>
        <dbReference type="ARBA" id="ARBA00001966"/>
    </source>
</evidence>
<keyword evidence="10" id="KW-1185">Reference proteome</keyword>
<evidence type="ECO:0000313" key="10">
    <source>
        <dbReference type="Proteomes" id="UP000002601"/>
    </source>
</evidence>
<dbReference type="RefSeq" id="WP_015853349.1">
    <property type="nucleotide sequence ID" value="NC_012881.1"/>
</dbReference>
<dbReference type="PANTHER" id="PTHR43273">
    <property type="entry name" value="ANAEROBIC SULFATASE-MATURATING ENZYME HOMOLOG ASLB-RELATED"/>
    <property type="match status" value="1"/>
</dbReference>
<evidence type="ECO:0000256" key="2">
    <source>
        <dbReference type="ARBA" id="ARBA00022485"/>
    </source>
</evidence>
<dbReference type="Proteomes" id="UP000002601">
    <property type="component" value="Chromosome"/>
</dbReference>
<reference evidence="9 10" key="1">
    <citation type="submission" date="2009-06" db="EMBL/GenBank/DDBJ databases">
        <title>Complete sequence of Desulfovibrio salexigens DSM 2638.</title>
        <authorList>
            <consortium name="US DOE Joint Genome Institute"/>
            <person name="Lucas S."/>
            <person name="Copeland A."/>
            <person name="Lapidus A."/>
            <person name="Glavina del Rio T."/>
            <person name="Tice H."/>
            <person name="Bruce D."/>
            <person name="Goodwin L."/>
            <person name="Pitluck S."/>
            <person name="Munk A.C."/>
            <person name="Brettin T."/>
            <person name="Detter J.C."/>
            <person name="Han C."/>
            <person name="Tapia R."/>
            <person name="Larimer F."/>
            <person name="Land M."/>
            <person name="Hauser L."/>
            <person name="Kyrpides N."/>
            <person name="Anderson I."/>
            <person name="Wall J.D."/>
            <person name="Arkin A.P."/>
            <person name="Dehal P."/>
            <person name="Chivian D."/>
            <person name="Giles B."/>
            <person name="Hazen T.C."/>
        </authorList>
    </citation>
    <scope>NUCLEOTIDE SEQUENCE [LARGE SCALE GENOMIC DNA]</scope>
    <source>
        <strain evidence="10">ATCC 14822 / DSM 2638 / NCIMB 8403 / VKM B-1763</strain>
    </source>
</reference>
<evidence type="ECO:0000256" key="3">
    <source>
        <dbReference type="ARBA" id="ARBA00022691"/>
    </source>
</evidence>
<dbReference type="InterPro" id="IPR007197">
    <property type="entry name" value="rSAM"/>
</dbReference>
<evidence type="ECO:0000256" key="6">
    <source>
        <dbReference type="ARBA" id="ARBA00023014"/>
    </source>
</evidence>
<feature type="domain" description="Radical SAM core" evidence="8">
    <location>
        <begin position="4"/>
        <end position="232"/>
    </location>
</feature>
<evidence type="ECO:0000259" key="8">
    <source>
        <dbReference type="PROSITE" id="PS51918"/>
    </source>
</evidence>
<dbReference type="SFLD" id="SFLDS00029">
    <property type="entry name" value="Radical_SAM"/>
    <property type="match status" value="1"/>
</dbReference>
<dbReference type="HOGENOM" id="CLU_009273_1_2_7"/>
<dbReference type="Pfam" id="PF13186">
    <property type="entry name" value="SPASM"/>
    <property type="match status" value="1"/>
</dbReference>
<dbReference type="eggNOG" id="COG0641">
    <property type="taxonomic scope" value="Bacteria"/>
</dbReference>
<dbReference type="OrthoDB" id="9805809at2"/>
<evidence type="ECO:0000256" key="4">
    <source>
        <dbReference type="ARBA" id="ARBA00022723"/>
    </source>
</evidence>
<evidence type="ECO:0000256" key="5">
    <source>
        <dbReference type="ARBA" id="ARBA00023004"/>
    </source>
</evidence>
<dbReference type="Gene3D" id="3.20.20.70">
    <property type="entry name" value="Aldolase class I"/>
    <property type="match status" value="1"/>
</dbReference>
<dbReference type="InterPro" id="IPR023885">
    <property type="entry name" value="4Fe4S-binding_SPASM_dom"/>
</dbReference>
<dbReference type="InterPro" id="IPR013785">
    <property type="entry name" value="Aldolase_TIM"/>
</dbReference>
<keyword evidence="6" id="KW-0411">Iron-sulfur</keyword>
<dbReference type="CDD" id="cd21109">
    <property type="entry name" value="SPASM"/>
    <property type="match status" value="1"/>
</dbReference>
<dbReference type="SUPFAM" id="SSF102114">
    <property type="entry name" value="Radical SAM enzymes"/>
    <property type="match status" value="1"/>
</dbReference>
<name>C6BSS7_MARSD</name>
<dbReference type="InterPro" id="IPR034391">
    <property type="entry name" value="AdoMet-like_SPASM_containing"/>
</dbReference>
<comment type="cofactor">
    <cofactor evidence="1">
        <name>[4Fe-4S] cluster</name>
        <dbReference type="ChEBI" id="CHEBI:49883"/>
    </cofactor>
</comment>
<proteinExistence type="inferred from homology"/>
<keyword evidence="4" id="KW-0479">Metal-binding</keyword>
<keyword evidence="3" id="KW-0949">S-adenosyl-L-methionine</keyword>
<protein>
    <submittedName>
        <fullName evidence="9">Radical SAM domain protein</fullName>
    </submittedName>
</protein>